<proteinExistence type="predicted"/>
<comment type="caution">
    <text evidence="1">The sequence shown here is derived from an EMBL/GenBank/DDBJ whole genome shotgun (WGS) entry which is preliminary data.</text>
</comment>
<reference evidence="1 2" key="1">
    <citation type="journal article" date="2016" name="Nat. Commun.">
        <title>Thousands of microbial genomes shed light on interconnected biogeochemical processes in an aquifer system.</title>
        <authorList>
            <person name="Anantharaman K."/>
            <person name="Brown C.T."/>
            <person name="Hug L.A."/>
            <person name="Sharon I."/>
            <person name="Castelle C.J."/>
            <person name="Probst A.J."/>
            <person name="Thomas B.C."/>
            <person name="Singh A."/>
            <person name="Wilkins M.J."/>
            <person name="Karaoz U."/>
            <person name="Brodie E.L."/>
            <person name="Williams K.H."/>
            <person name="Hubbard S.S."/>
            <person name="Banfield J.F."/>
        </authorList>
    </citation>
    <scope>NUCLEOTIDE SEQUENCE [LARGE SCALE GENOMIC DNA]</scope>
</reference>
<organism evidence="1 2">
    <name type="scientific">Candidatus Roizmanbacteria bacterium RIFCSPLOWO2_02_FULL_36_11</name>
    <dbReference type="NCBI Taxonomy" id="1802071"/>
    <lineage>
        <taxon>Bacteria</taxon>
        <taxon>Candidatus Roizmaniibacteriota</taxon>
    </lineage>
</organism>
<name>A0A1F7JH58_9BACT</name>
<accession>A0A1F7JH58</accession>
<dbReference type="Proteomes" id="UP000177418">
    <property type="component" value="Unassembled WGS sequence"/>
</dbReference>
<gene>
    <name evidence="1" type="ORF">A3H78_00560</name>
</gene>
<protein>
    <submittedName>
        <fullName evidence="1">Uncharacterized protein</fullName>
    </submittedName>
</protein>
<sequence>MAKSKEKLHARQLRKKGLSIKNIAQKLSVSPGSVSIWCSDIVLTKDQIKLLEKHMKDPHYGRRAIYLKSIRVDKEKRINSLYNKGIKSIANLSTRDLFIAGVALYWAEGFKKDKQIGFANSDPKMIIFFIYWLKRCFGITDDALKLRLAVNQNYINEISEIEIYWSNITNISLFNFQKPLIQKVTWKKQYENKDKYKGVLRIRVAKSLALLRQLTGMIEGLYLSLNSMKR</sequence>
<dbReference type="AlphaFoldDB" id="A0A1F7JH58"/>
<evidence type="ECO:0000313" key="2">
    <source>
        <dbReference type="Proteomes" id="UP000177418"/>
    </source>
</evidence>
<dbReference type="EMBL" id="MGAV01000012">
    <property type="protein sequence ID" value="OGK54953.1"/>
    <property type="molecule type" value="Genomic_DNA"/>
</dbReference>
<evidence type="ECO:0000313" key="1">
    <source>
        <dbReference type="EMBL" id="OGK54953.1"/>
    </source>
</evidence>